<feature type="signal peptide" evidence="17">
    <location>
        <begin position="1"/>
        <end position="17"/>
    </location>
</feature>
<keyword evidence="12 14" id="KW-0407">Ion channel</keyword>
<dbReference type="PRINTS" id="PR00018">
    <property type="entry name" value="KRINGLE"/>
</dbReference>
<feature type="transmembrane region" description="Helical" evidence="16">
    <location>
        <begin position="1338"/>
        <end position="1361"/>
    </location>
</feature>
<keyword evidence="11 14" id="KW-0739">Sodium transport</keyword>
<dbReference type="PROSITE" id="PS00021">
    <property type="entry name" value="KRINGLE_1"/>
    <property type="match status" value="1"/>
</dbReference>
<evidence type="ECO:0000256" key="1">
    <source>
        <dbReference type="ARBA" id="ARBA00004141"/>
    </source>
</evidence>
<dbReference type="PROSITE" id="PS50070">
    <property type="entry name" value="KRINGLE_2"/>
    <property type="match status" value="1"/>
</dbReference>
<evidence type="ECO:0000256" key="3">
    <source>
        <dbReference type="ARBA" id="ARBA00022461"/>
    </source>
</evidence>
<comment type="similarity">
    <text evidence="14">Belongs to the amiloride-sensitive sodium channel (TC 1.A.6) family.</text>
</comment>
<feature type="compositionally biased region" description="Basic and acidic residues" evidence="15">
    <location>
        <begin position="93"/>
        <end position="104"/>
    </location>
</feature>
<proteinExistence type="inferred from homology"/>
<evidence type="ECO:0000256" key="6">
    <source>
        <dbReference type="ARBA" id="ARBA00022989"/>
    </source>
</evidence>
<feature type="transmembrane region" description="Helical" evidence="16">
    <location>
        <begin position="572"/>
        <end position="597"/>
    </location>
</feature>
<dbReference type="EMBL" id="GG666456">
    <property type="protein sequence ID" value="EEN69373.1"/>
    <property type="molecule type" value="Genomic_DNA"/>
</dbReference>
<dbReference type="Pfam" id="PF00858">
    <property type="entry name" value="ASC"/>
    <property type="match status" value="2"/>
</dbReference>
<dbReference type="PANTHER" id="PTHR11690:SF299">
    <property type="entry name" value="PICKPOCKET 20, ISOFORM A"/>
    <property type="match status" value="1"/>
</dbReference>
<evidence type="ECO:0000256" key="4">
    <source>
        <dbReference type="ARBA" id="ARBA00022572"/>
    </source>
</evidence>
<sequence>MWLALVLTAAALTMWQGSRLLTKYMLYPVQVKVNIVVNNRLVFPSVTVCNQNRLRKSKLNGSRFEPLIEIDDETIGSVDFLEMDSQDGPLDGLDARNRSRRSTDSDGPESAMQMLEKRRQMLKRKTRATSPCPKAPVSGVDIVCVDVKHSMDNASEGCAQIGMQLCSYHQLRTAHARGIRDPLPLDQGNSWRFFSRPGWDVTLQSECGPRYENVVDECYDGMFPHTPRAGTEGFLYCCNKEFVVTDETFTDHQQAKQACDDQGFQLCWPQQLKKIFTDGFRGETWGFVSDPTRQAHLSPYGNCYTFNSGTNGVVRTTTRSGTSYGLKLNLNAESAEYLGLFGQRVGARVTLHPVNSTAFPDTEGIDAPPGTASSISVRQVVITRTPWPYGQMDCTNNNDDYMSLYSGKIYTLRMCENTCLQCAIINRCHCATDMIDLTRKKAIRECSPLFDNSTVPVCNIAKSRVQACVRGLWKRFQRGELECKCDQACKDEIFELSLSSSLWPSDRFVPYILRDLHMIQDIRRSNLPRSMQEVRDNLVRVEISYKELNYESIAEEWNYKEENLLGDMGGLLGFYIGVSIITICEFVDYVLDLLGLLCRKIKRSIKRSVHPIKLGLDAKGDKKGPRKIFVIPVATNKNEKEEERPRNMTIPQLSKKFCSATTCHGLNRIAQAQSPVARFIWLSLVLTSLTLFLLQANLLITKYMDYPVQINVNIVVNHRLPFPSVTICNQNRMKKSELNGTRFAPLVDIDEETVSTVAFLGNDGGAVSSQGEGSSEQTVRMKRGIPAAEDRHNLGKDRPIVARKRRASPGCPSDPDNPYGIVCLDVKTSMANASNRCATIGMQLCTYDQLRKAHAMGVRDPLTSDDNDGWRFFSRNDWDVTLQDDCGPRYEKTCSDPKSTDGRGVVNVALDCQERECYLGKGENYRGTKKTTESGRSCQNWDRHYPHQHCNITSDTDPDACLAKNYCRNPDGRPGGPWCYTVDPVITWEYCGVEKCTERDDIVLDKTAWREYIERSNTSDFNDLSDHLPRATREELRQLGHQKNDFILQCSFDKQTCSPDDFVSTQTEKYGNCFTFNSGRDDKEWVTTRSGSSYGLKLTLNLETAEYLGLFGNKAGARVSIHPVNSTPFPETDGVDVPPGMATSISVRSLVITRTPFPYGGGDCTANVDETVSLYEGNKYSFRLCENSCFQCQVMQNCSCTTDLIDLSKVEAIRKCNDQFQGAPVPICDLANPRVQACVKTQWKLFESGELNCSCNQACRDEAYELSISSAIWPSRPFEPYILRDLHMIQQLKRRNLPRSSEEVRDNLVRVEVYYEELNYQSISEEWNYREEDFLSDLGGLLGLYIGISFITLCEILDFVLDMIKLLMKKCFVLRMKQESRKFQQPADDGKANE</sequence>
<dbReference type="GO" id="GO:0016020">
    <property type="term" value="C:membrane"/>
    <property type="evidence" value="ECO:0007669"/>
    <property type="project" value="UniProtKB-SubCell"/>
</dbReference>
<dbReference type="InParanoid" id="C3XRQ5"/>
<evidence type="ECO:0000256" key="10">
    <source>
        <dbReference type="ARBA" id="ARBA00023157"/>
    </source>
</evidence>
<feature type="domain" description="Kringle" evidence="18">
    <location>
        <begin position="916"/>
        <end position="996"/>
    </location>
</feature>
<evidence type="ECO:0000256" key="8">
    <source>
        <dbReference type="ARBA" id="ARBA00023065"/>
    </source>
</evidence>
<keyword evidence="6 16" id="KW-1133">Transmembrane helix</keyword>
<evidence type="ECO:0000256" key="9">
    <source>
        <dbReference type="ARBA" id="ARBA00023136"/>
    </source>
</evidence>
<evidence type="ECO:0000256" key="11">
    <source>
        <dbReference type="ARBA" id="ARBA00023201"/>
    </source>
</evidence>
<dbReference type="GO" id="GO:0005272">
    <property type="term" value="F:sodium channel activity"/>
    <property type="evidence" value="ECO:0007669"/>
    <property type="project" value="UniProtKB-KW"/>
</dbReference>
<evidence type="ECO:0000256" key="13">
    <source>
        <dbReference type="PROSITE-ProRule" id="PRU00121"/>
    </source>
</evidence>
<dbReference type="FunCoup" id="C3XRQ5">
    <property type="interactions" value="1"/>
</dbReference>
<keyword evidence="9 16" id="KW-0472">Membrane</keyword>
<evidence type="ECO:0000256" key="5">
    <source>
        <dbReference type="ARBA" id="ARBA00022692"/>
    </source>
</evidence>
<feature type="chain" id="PRO_5002934680" description="Kringle domain-containing protein" evidence="17">
    <location>
        <begin position="18"/>
        <end position="1394"/>
    </location>
</feature>
<dbReference type="CDD" id="cd00108">
    <property type="entry name" value="KR"/>
    <property type="match status" value="1"/>
</dbReference>
<protein>
    <recommendedName>
        <fullName evidence="18">Kringle domain-containing protein</fullName>
    </recommendedName>
</protein>
<dbReference type="SUPFAM" id="SSF57440">
    <property type="entry name" value="Kringle-like"/>
    <property type="match status" value="1"/>
</dbReference>
<evidence type="ECO:0000256" key="15">
    <source>
        <dbReference type="SAM" id="MobiDB-lite"/>
    </source>
</evidence>
<dbReference type="STRING" id="7739.C3XRQ5"/>
<feature type="region of interest" description="Disordered" evidence="15">
    <location>
        <begin position="83"/>
        <end position="112"/>
    </location>
</feature>
<reference evidence="19" key="1">
    <citation type="journal article" date="2008" name="Nature">
        <title>The amphioxus genome and the evolution of the chordate karyotype.</title>
        <authorList>
            <consortium name="US DOE Joint Genome Institute (JGI-PGF)"/>
            <person name="Putnam N.H."/>
            <person name="Butts T."/>
            <person name="Ferrier D.E.K."/>
            <person name="Furlong R.F."/>
            <person name="Hellsten U."/>
            <person name="Kawashima T."/>
            <person name="Robinson-Rechavi M."/>
            <person name="Shoguchi E."/>
            <person name="Terry A."/>
            <person name="Yu J.-K."/>
            <person name="Benito-Gutierrez E.L."/>
            <person name="Dubchak I."/>
            <person name="Garcia-Fernandez J."/>
            <person name="Gibson-Brown J.J."/>
            <person name="Grigoriev I.V."/>
            <person name="Horton A.C."/>
            <person name="de Jong P.J."/>
            <person name="Jurka J."/>
            <person name="Kapitonov V.V."/>
            <person name="Kohara Y."/>
            <person name="Kuroki Y."/>
            <person name="Lindquist E."/>
            <person name="Lucas S."/>
            <person name="Osoegawa K."/>
            <person name="Pennacchio L.A."/>
            <person name="Salamov A.A."/>
            <person name="Satou Y."/>
            <person name="Sauka-Spengler T."/>
            <person name="Schmutz J."/>
            <person name="Shin-I T."/>
            <person name="Toyoda A."/>
            <person name="Bronner-Fraser M."/>
            <person name="Fujiyama A."/>
            <person name="Holland L.Z."/>
            <person name="Holland P.W.H."/>
            <person name="Satoh N."/>
            <person name="Rokhsar D.S."/>
        </authorList>
    </citation>
    <scope>NUCLEOTIDE SEQUENCE [LARGE SCALE GENOMIC DNA]</scope>
    <source>
        <strain evidence="19">S238N-H82</strain>
        <tissue evidence="19">Testes</tissue>
    </source>
</reference>
<dbReference type="Gene3D" id="1.10.287.770">
    <property type="entry name" value="YojJ-like"/>
    <property type="match status" value="2"/>
</dbReference>
<evidence type="ECO:0000256" key="12">
    <source>
        <dbReference type="ARBA" id="ARBA00023303"/>
    </source>
</evidence>
<dbReference type="eggNOG" id="KOG4294">
    <property type="taxonomic scope" value="Eukaryota"/>
</dbReference>
<keyword evidence="5 14" id="KW-0812">Transmembrane</keyword>
<feature type="transmembrane region" description="Helical" evidence="16">
    <location>
        <begin position="679"/>
        <end position="700"/>
    </location>
</feature>
<dbReference type="Gene3D" id="2.60.470.10">
    <property type="entry name" value="Acid-sensing ion channels like domains"/>
    <property type="match status" value="2"/>
</dbReference>
<comment type="caution">
    <text evidence="13">Lacks conserved residue(s) required for the propagation of feature annotation.</text>
</comment>
<dbReference type="InterPro" id="IPR018056">
    <property type="entry name" value="Kringle_CS"/>
</dbReference>
<evidence type="ECO:0000313" key="19">
    <source>
        <dbReference type="EMBL" id="EEN69373.1"/>
    </source>
</evidence>
<gene>
    <name evidence="19" type="ORF">BRAFLDRAFT_68349</name>
</gene>
<comment type="subcellular location">
    <subcellularLocation>
        <location evidence="1">Membrane</location>
        <topology evidence="1">Multi-pass membrane protein</topology>
    </subcellularLocation>
</comment>
<name>C3XRQ5_BRAFL</name>
<keyword evidence="7" id="KW-0915">Sodium</keyword>
<dbReference type="InterPro" id="IPR013806">
    <property type="entry name" value="Kringle-like"/>
</dbReference>
<dbReference type="Gene3D" id="2.40.20.10">
    <property type="entry name" value="Plasminogen Kringle 4"/>
    <property type="match status" value="1"/>
</dbReference>
<evidence type="ECO:0000256" key="14">
    <source>
        <dbReference type="RuleBase" id="RU000679"/>
    </source>
</evidence>
<evidence type="ECO:0000256" key="7">
    <source>
        <dbReference type="ARBA" id="ARBA00023053"/>
    </source>
</evidence>
<keyword evidence="3 14" id="KW-0894">Sodium channel</keyword>
<keyword evidence="10" id="KW-1015">Disulfide bond</keyword>
<evidence type="ECO:0000256" key="2">
    <source>
        <dbReference type="ARBA" id="ARBA00022448"/>
    </source>
</evidence>
<accession>C3XRQ5</accession>
<evidence type="ECO:0000259" key="18">
    <source>
        <dbReference type="PROSITE" id="PS50070"/>
    </source>
</evidence>
<keyword evidence="2 14" id="KW-0813">Transport</keyword>
<dbReference type="InterPro" id="IPR038178">
    <property type="entry name" value="Kringle_sf"/>
</dbReference>
<dbReference type="InterPro" id="IPR001873">
    <property type="entry name" value="ENaC"/>
</dbReference>
<evidence type="ECO:0000256" key="16">
    <source>
        <dbReference type="SAM" id="Phobius"/>
    </source>
</evidence>
<organism>
    <name type="scientific">Branchiostoma floridae</name>
    <name type="common">Florida lancelet</name>
    <name type="synonym">Amphioxus</name>
    <dbReference type="NCBI Taxonomy" id="7739"/>
    <lineage>
        <taxon>Eukaryota</taxon>
        <taxon>Metazoa</taxon>
        <taxon>Chordata</taxon>
        <taxon>Cephalochordata</taxon>
        <taxon>Leptocardii</taxon>
        <taxon>Amphioxiformes</taxon>
        <taxon>Branchiostomatidae</taxon>
        <taxon>Branchiostoma</taxon>
    </lineage>
</organism>
<keyword evidence="17" id="KW-0732">Signal</keyword>
<keyword evidence="8 14" id="KW-0406">Ion transport</keyword>
<evidence type="ECO:0000256" key="17">
    <source>
        <dbReference type="SAM" id="SignalP"/>
    </source>
</evidence>
<dbReference type="SMART" id="SM00130">
    <property type="entry name" value="KR"/>
    <property type="match status" value="1"/>
</dbReference>
<dbReference type="PRINTS" id="PR01078">
    <property type="entry name" value="AMINACHANNEL"/>
</dbReference>
<dbReference type="InterPro" id="IPR000001">
    <property type="entry name" value="Kringle"/>
</dbReference>
<dbReference type="PANTHER" id="PTHR11690">
    <property type="entry name" value="AMILORIDE-SENSITIVE SODIUM CHANNEL-RELATED"/>
    <property type="match status" value="1"/>
</dbReference>
<keyword evidence="4 13" id="KW-0420">Kringle</keyword>